<evidence type="ECO:0000313" key="2">
    <source>
        <dbReference type="EMBL" id="HDD44403.1"/>
    </source>
</evidence>
<keyword evidence="1" id="KW-0732">Signal</keyword>
<gene>
    <name evidence="2" type="ORF">ENG63_06045</name>
</gene>
<dbReference type="AlphaFoldDB" id="A0A7C0U2Y8"/>
<feature type="signal peptide" evidence="1">
    <location>
        <begin position="1"/>
        <end position="20"/>
    </location>
</feature>
<accession>A0A7C0U2Y8</accession>
<name>A0A7C0U2Y8_DESA2</name>
<organism evidence="2">
    <name type="scientific">Desulfofervidus auxilii</name>
    <dbReference type="NCBI Taxonomy" id="1621989"/>
    <lineage>
        <taxon>Bacteria</taxon>
        <taxon>Pseudomonadati</taxon>
        <taxon>Thermodesulfobacteriota</taxon>
        <taxon>Candidatus Desulfofervidia</taxon>
        <taxon>Candidatus Desulfofervidales</taxon>
        <taxon>Candidatus Desulfofervidaceae</taxon>
        <taxon>Candidatus Desulfofervidus</taxon>
    </lineage>
</organism>
<reference evidence="2" key="1">
    <citation type="journal article" date="2020" name="mSystems">
        <title>Genome- and Community-Level Interaction Insights into Carbon Utilization and Element Cycling Functions of Hydrothermarchaeota in Hydrothermal Sediment.</title>
        <authorList>
            <person name="Zhou Z."/>
            <person name="Liu Y."/>
            <person name="Xu W."/>
            <person name="Pan J."/>
            <person name="Luo Z.H."/>
            <person name="Li M."/>
        </authorList>
    </citation>
    <scope>NUCLEOTIDE SEQUENCE [LARGE SCALE GENOMIC DNA]</scope>
    <source>
        <strain evidence="2">HyVt-233</strain>
    </source>
</reference>
<proteinExistence type="predicted"/>
<sequence>MKKIGLFFCFFILCPTMVFAIEFQPIGFESLSMGGAGVASARGSFAVYYNPALLSKPVHGAEFALCVGVGAREVNLVDHIDKLADIDIENTFDLMEEEAPGGIASSDVKDKINTIKNELQSIAEKNGLQLMPTVSLGMQIKKFGFGIFGLSEATGYAVIDSKHLDFIVKIDDDYYKYNETTGQYESSNETEYQNSSLQYAIENNLTYLKLAGLAYLEIPIAYAHEFETPFGTLTIGGAVKVMPGWTFDAKIDIDTASEDIDDELSDADKRDTSWGIDLGLLYKPTKIPGLKIGLVGKNLNTPKFDTAKGNTYKIKPMVRAGVAYDFWKITFAADIDLTANPTFIPNYKCRFIGGGFNFHPFSWFSLRGGIMGNVAEGDEGVIFTAGLGFGLKWFQLDIAGQVSSKKGHFQEHAIPRYTRIQISLVSKWF</sequence>
<evidence type="ECO:0000256" key="1">
    <source>
        <dbReference type="SAM" id="SignalP"/>
    </source>
</evidence>
<dbReference type="Pfam" id="PF13729">
    <property type="entry name" value="TraF_2"/>
    <property type="match status" value="1"/>
</dbReference>
<dbReference type="Gene3D" id="2.40.160.60">
    <property type="entry name" value="Outer membrane protein transport protein (OMPP1/FadL/TodX)"/>
    <property type="match status" value="1"/>
</dbReference>
<dbReference type="SUPFAM" id="SSF56935">
    <property type="entry name" value="Porins"/>
    <property type="match status" value="1"/>
</dbReference>
<dbReference type="InterPro" id="IPR032811">
    <property type="entry name" value="Put_conjugal_transfer"/>
</dbReference>
<dbReference type="Proteomes" id="UP000886289">
    <property type="component" value="Unassembled WGS sequence"/>
</dbReference>
<dbReference type="EMBL" id="DRBS01000233">
    <property type="protein sequence ID" value="HDD44403.1"/>
    <property type="molecule type" value="Genomic_DNA"/>
</dbReference>
<evidence type="ECO:0008006" key="3">
    <source>
        <dbReference type="Google" id="ProtNLM"/>
    </source>
</evidence>
<feature type="chain" id="PRO_5028349739" description="Conjugal transfer protein TraF" evidence="1">
    <location>
        <begin position="21"/>
        <end position="429"/>
    </location>
</feature>
<protein>
    <recommendedName>
        <fullName evidence="3">Conjugal transfer protein TraF</fullName>
    </recommendedName>
</protein>
<comment type="caution">
    <text evidence="2">The sequence shown here is derived from an EMBL/GenBank/DDBJ whole genome shotgun (WGS) entry which is preliminary data.</text>
</comment>